<evidence type="ECO:0000313" key="2">
    <source>
        <dbReference type="Proteomes" id="UP000644660"/>
    </source>
</evidence>
<accession>A0A8H2VFQ1</accession>
<evidence type="ECO:0000313" key="1">
    <source>
        <dbReference type="EMBL" id="CAB4254324.1"/>
    </source>
</evidence>
<organism evidence="1 2">
    <name type="scientific">Maudiozyma barnettii</name>
    <dbReference type="NCBI Taxonomy" id="61262"/>
    <lineage>
        <taxon>Eukaryota</taxon>
        <taxon>Fungi</taxon>
        <taxon>Dikarya</taxon>
        <taxon>Ascomycota</taxon>
        <taxon>Saccharomycotina</taxon>
        <taxon>Saccharomycetes</taxon>
        <taxon>Saccharomycetales</taxon>
        <taxon>Saccharomycetaceae</taxon>
        <taxon>Maudiozyma</taxon>
    </lineage>
</organism>
<name>A0A8H2VFQ1_9SACH</name>
<dbReference type="Proteomes" id="UP000644660">
    <property type="component" value="Unassembled WGS sequence"/>
</dbReference>
<reference evidence="1 2" key="1">
    <citation type="submission" date="2020-05" db="EMBL/GenBank/DDBJ databases">
        <authorList>
            <person name="Casaregola S."/>
            <person name="Devillers H."/>
            <person name="Grondin C."/>
        </authorList>
    </citation>
    <scope>NUCLEOTIDE SEQUENCE [LARGE SCALE GENOMIC DNA]</scope>
    <source>
        <strain evidence="1 2">CLIB 1767</strain>
    </source>
</reference>
<dbReference type="OrthoDB" id="4070639at2759"/>
<sequence length="151" mass="17063">MSLIKDSLNNNTTATTSTIDDNNMFALSFANHPMDLISNTENPPDLLDSNNNGDSFHEDFIMDLDTYNNDINNNSNNNNNNNYNPTIITPNVNFITGGFENYDVGQNMNNREIESKNQNNLLSSTKGSYENIIDSYANVAQQNYRLWLSSF</sequence>
<dbReference type="RefSeq" id="XP_041406168.1">
    <property type="nucleotide sequence ID" value="XM_041550234.1"/>
</dbReference>
<dbReference type="EMBL" id="CAEFZW010000004">
    <property type="protein sequence ID" value="CAB4254324.1"/>
    <property type="molecule type" value="Genomic_DNA"/>
</dbReference>
<comment type="caution">
    <text evidence="1">The sequence shown here is derived from an EMBL/GenBank/DDBJ whole genome shotgun (WGS) entry which is preliminary data.</text>
</comment>
<dbReference type="GeneID" id="64857313"/>
<keyword evidence="2" id="KW-1185">Reference proteome</keyword>
<proteinExistence type="predicted"/>
<dbReference type="AlphaFoldDB" id="A0A8H2VFQ1"/>
<gene>
    <name evidence="1" type="ORF">KABA2_04S03652</name>
</gene>
<protein>
    <submittedName>
        <fullName evidence="1">Uncharacterized protein</fullName>
    </submittedName>
</protein>